<keyword evidence="3" id="KW-1185">Reference proteome</keyword>
<dbReference type="RefSeq" id="WP_162086660.1">
    <property type="nucleotide sequence ID" value="NZ_CAJIMS010000001.1"/>
</dbReference>
<dbReference type="PROSITE" id="PS50005">
    <property type="entry name" value="TPR"/>
    <property type="match status" value="1"/>
</dbReference>
<evidence type="ECO:0000313" key="2">
    <source>
        <dbReference type="EMBL" id="CAD7797009.1"/>
    </source>
</evidence>
<dbReference type="Gene3D" id="1.25.40.10">
    <property type="entry name" value="Tetratricopeptide repeat domain"/>
    <property type="match status" value="1"/>
</dbReference>
<dbReference type="SUPFAM" id="SSF48452">
    <property type="entry name" value="TPR-like"/>
    <property type="match status" value="1"/>
</dbReference>
<keyword evidence="1" id="KW-0802">TPR repeat</keyword>
<proteinExistence type="predicted"/>
<dbReference type="EMBL" id="CAJIMS010000001">
    <property type="protein sequence ID" value="CAD7797009.1"/>
    <property type="molecule type" value="Genomic_DNA"/>
</dbReference>
<dbReference type="InterPro" id="IPR019734">
    <property type="entry name" value="TPR_rpt"/>
</dbReference>
<accession>A0A9N8QT11</accession>
<evidence type="ECO:0000313" key="3">
    <source>
        <dbReference type="Proteomes" id="UP000662618"/>
    </source>
</evidence>
<dbReference type="InterPro" id="IPR011990">
    <property type="entry name" value="TPR-like_helical_dom_sf"/>
</dbReference>
<gene>
    <name evidence="2" type="ORF">CHRY9390_00095</name>
</gene>
<dbReference type="Proteomes" id="UP000662618">
    <property type="component" value="Unassembled WGS sequence"/>
</dbReference>
<protein>
    <recommendedName>
        <fullName evidence="4">Tetratricopeptide repeat protein</fullName>
    </recommendedName>
</protein>
<name>A0A9N8QT11_9FLAO</name>
<feature type="repeat" description="TPR" evidence="1">
    <location>
        <begin position="24"/>
        <end position="57"/>
    </location>
</feature>
<dbReference type="AlphaFoldDB" id="A0A9N8QT11"/>
<comment type="caution">
    <text evidence="2">The sequence shown here is derived from an EMBL/GenBank/DDBJ whole genome shotgun (WGS) entry which is preliminary data.</text>
</comment>
<reference evidence="2" key="1">
    <citation type="submission" date="2020-12" db="EMBL/GenBank/DDBJ databases">
        <authorList>
            <person name="Rodrigo-Torres L."/>
            <person name="Arahal R. D."/>
            <person name="Lucena T."/>
        </authorList>
    </citation>
    <scope>NUCLEOTIDE SEQUENCE</scope>
    <source>
        <strain evidence="2">CECT 9390</strain>
    </source>
</reference>
<evidence type="ECO:0008006" key="4">
    <source>
        <dbReference type="Google" id="ProtNLM"/>
    </source>
</evidence>
<sequence length="303" mass="35743">MKKILTLLLFCTFQIIFSQNVFKSQKQIYLAQYYSCQKQYQKALDHYLEAININPKNPSSDVYLQASAIAFRVKDNITAKKLLTQSITNQLAPLDFIRGFKNLKTYQDSEEMKEVLARYDDLENQYFRELKNPKAYMEIQSLIAKDQLIREEENIFQELANKVDSLNIIKLKELTIKNGWEPRAWVLLWHHRGSFKENDHVWDFFIPFLQKEIEKGNVSKNFFVDFEEFNASKGNRQAPAIYDLCGIGRISMNQTYNDIKNLDKRRKSVGLPPLYFGHFLYGMELPKDYEYNPENLLSDLINL</sequence>
<evidence type="ECO:0000256" key="1">
    <source>
        <dbReference type="PROSITE-ProRule" id="PRU00339"/>
    </source>
</evidence>
<dbReference type="SMART" id="SM00028">
    <property type="entry name" value="TPR"/>
    <property type="match status" value="1"/>
</dbReference>
<organism evidence="2 3">
    <name type="scientific">Chryseobacterium aquaeductus</name>
    <dbReference type="NCBI Taxonomy" id="2675056"/>
    <lineage>
        <taxon>Bacteria</taxon>
        <taxon>Pseudomonadati</taxon>
        <taxon>Bacteroidota</taxon>
        <taxon>Flavobacteriia</taxon>
        <taxon>Flavobacteriales</taxon>
        <taxon>Weeksellaceae</taxon>
        <taxon>Chryseobacterium group</taxon>
        <taxon>Chryseobacterium</taxon>
    </lineage>
</organism>